<dbReference type="InterPro" id="IPR011701">
    <property type="entry name" value="MFS"/>
</dbReference>
<dbReference type="PROSITE" id="PS50850">
    <property type="entry name" value="MFS"/>
    <property type="match status" value="1"/>
</dbReference>
<dbReference type="InterPro" id="IPR020846">
    <property type="entry name" value="MFS_dom"/>
</dbReference>
<feature type="transmembrane region" description="Helical" evidence="5">
    <location>
        <begin position="399"/>
        <end position="420"/>
    </location>
</feature>
<keyword evidence="8" id="KW-1185">Reference proteome</keyword>
<dbReference type="InterPro" id="IPR036259">
    <property type="entry name" value="MFS_trans_sf"/>
</dbReference>
<evidence type="ECO:0000256" key="1">
    <source>
        <dbReference type="ARBA" id="ARBA00004141"/>
    </source>
</evidence>
<evidence type="ECO:0000256" key="3">
    <source>
        <dbReference type="ARBA" id="ARBA00022989"/>
    </source>
</evidence>
<feature type="transmembrane region" description="Helical" evidence="5">
    <location>
        <begin position="215"/>
        <end position="235"/>
    </location>
</feature>
<comment type="caution">
    <text evidence="7">The sequence shown here is derived from an EMBL/GenBank/DDBJ whole genome shotgun (WGS) entry which is preliminary data.</text>
</comment>
<comment type="subcellular location">
    <subcellularLocation>
        <location evidence="1">Membrane</location>
        <topology evidence="1">Multi-pass membrane protein</topology>
    </subcellularLocation>
</comment>
<dbReference type="PANTHER" id="PTHR23502:SF181">
    <property type="entry name" value="MAJOR FACILITATOR SUPERFAMILY (MFS) PROFILE DOMAIN-CONTAINING PROTEIN"/>
    <property type="match status" value="1"/>
</dbReference>
<feature type="transmembrane region" description="Helical" evidence="5">
    <location>
        <begin position="92"/>
        <end position="115"/>
    </location>
</feature>
<feature type="transmembrane region" description="Helical" evidence="5">
    <location>
        <begin position="426"/>
        <end position="450"/>
    </location>
</feature>
<feature type="transmembrane region" description="Helical" evidence="5">
    <location>
        <begin position="462"/>
        <end position="481"/>
    </location>
</feature>
<feature type="transmembrane region" description="Helical" evidence="5">
    <location>
        <begin position="186"/>
        <end position="209"/>
    </location>
</feature>
<feature type="transmembrane region" description="Helical" evidence="5">
    <location>
        <begin position="355"/>
        <end position="378"/>
    </location>
</feature>
<reference evidence="7" key="1">
    <citation type="submission" date="2022-10" db="EMBL/GenBank/DDBJ databases">
        <title>Culturing micro-colonial fungi from biological soil crusts in the Mojave desert and describing Neophaeococcomyces mojavensis, and introducing the new genera and species Taxawa tesnikishii.</title>
        <authorList>
            <person name="Kurbessoian T."/>
            <person name="Stajich J.E."/>
        </authorList>
    </citation>
    <scope>NUCLEOTIDE SEQUENCE</scope>
    <source>
        <strain evidence="7">TK_41</strain>
    </source>
</reference>
<organism evidence="7 8">
    <name type="scientific">Cladophialophora chaetospira</name>
    <dbReference type="NCBI Taxonomy" id="386627"/>
    <lineage>
        <taxon>Eukaryota</taxon>
        <taxon>Fungi</taxon>
        <taxon>Dikarya</taxon>
        <taxon>Ascomycota</taxon>
        <taxon>Pezizomycotina</taxon>
        <taxon>Eurotiomycetes</taxon>
        <taxon>Chaetothyriomycetidae</taxon>
        <taxon>Chaetothyriales</taxon>
        <taxon>Herpotrichiellaceae</taxon>
        <taxon>Cladophialophora</taxon>
    </lineage>
</organism>
<feature type="domain" description="Major facilitator superfamily (MFS) profile" evidence="6">
    <location>
        <begin position="61"/>
        <end position="530"/>
    </location>
</feature>
<evidence type="ECO:0000259" key="6">
    <source>
        <dbReference type="PROSITE" id="PS50850"/>
    </source>
</evidence>
<dbReference type="SUPFAM" id="SSF103473">
    <property type="entry name" value="MFS general substrate transporter"/>
    <property type="match status" value="1"/>
</dbReference>
<gene>
    <name evidence="7" type="ORF">H2200_009345</name>
</gene>
<evidence type="ECO:0000256" key="5">
    <source>
        <dbReference type="SAM" id="Phobius"/>
    </source>
</evidence>
<keyword evidence="4 5" id="KW-0472">Membrane</keyword>
<evidence type="ECO:0000313" key="8">
    <source>
        <dbReference type="Proteomes" id="UP001172673"/>
    </source>
</evidence>
<keyword evidence="3 5" id="KW-1133">Transmembrane helix</keyword>
<dbReference type="AlphaFoldDB" id="A0AA39CFI7"/>
<feature type="transmembrane region" description="Helical" evidence="5">
    <location>
        <begin position="493"/>
        <end position="516"/>
    </location>
</feature>
<sequence length="530" mass="58455">MKFRTLHELGHEEREVTIIDNPDTLGEHNPHLKGTDIVLVPRPSNDVNDPLRLPQWKKWAAFLNVCLLTFMTCFWLGGLAPAFYILSQEFNVSMASASNLLIWPVLSAGLCNFFWVPMAEYMGRRPVFLIGSLGMFVCEIWSATSTSFDSLLASRIVGAFMGSCTEALGALIVNDLFFLHERGSKMGVYIIALYFGNSLGPLITGFIVQDVGWRWASWVSAIFGGINFIGIVLFFPESRFSRTIDAVAFPLPRRISNGNTEKHPGDHEMIEQVDTTDADTLVGVKKTWLQEMNPWSGTTNHGILNHFIRPFPLLAYPAVAWACLTYSVVLAWLIGAGTLSSFIFQVPPYNFSPGVNGLIGLPGIIGNFAGAIFGGKLTDIYARRCARRNGGKFVPESRLVLLIIPSILGPCGLLMFGFGAQRSLHWAVLYIGYGLISIVPAAASIAMTYVMDSYFEVAAEGLLVVNGIKNVVAYGFTYGFIPWTASVGYETVFGTMAGIWIFTLLLAVPLYVWGAGIRRYTTLNMRVILF</sequence>
<evidence type="ECO:0000256" key="4">
    <source>
        <dbReference type="ARBA" id="ARBA00023136"/>
    </source>
</evidence>
<dbReference type="Gene3D" id="1.20.1250.20">
    <property type="entry name" value="MFS general substrate transporter like domains"/>
    <property type="match status" value="1"/>
</dbReference>
<evidence type="ECO:0000313" key="7">
    <source>
        <dbReference type="EMBL" id="KAJ9606384.1"/>
    </source>
</evidence>
<dbReference type="PANTHER" id="PTHR23502">
    <property type="entry name" value="MAJOR FACILITATOR SUPERFAMILY"/>
    <property type="match status" value="1"/>
</dbReference>
<protein>
    <recommendedName>
        <fullName evidence="6">Major facilitator superfamily (MFS) profile domain-containing protein</fullName>
    </recommendedName>
</protein>
<dbReference type="Proteomes" id="UP001172673">
    <property type="component" value="Unassembled WGS sequence"/>
</dbReference>
<feature type="transmembrane region" description="Helical" evidence="5">
    <location>
        <begin position="156"/>
        <end position="179"/>
    </location>
</feature>
<accession>A0AA39CFI7</accession>
<dbReference type="Pfam" id="PF07690">
    <property type="entry name" value="MFS_1"/>
    <property type="match status" value="1"/>
</dbReference>
<feature type="transmembrane region" description="Helical" evidence="5">
    <location>
        <begin position="313"/>
        <end position="335"/>
    </location>
</feature>
<feature type="transmembrane region" description="Helical" evidence="5">
    <location>
        <begin position="127"/>
        <end position="144"/>
    </location>
</feature>
<evidence type="ECO:0000256" key="2">
    <source>
        <dbReference type="ARBA" id="ARBA00022692"/>
    </source>
</evidence>
<dbReference type="GO" id="GO:0005886">
    <property type="term" value="C:plasma membrane"/>
    <property type="evidence" value="ECO:0007669"/>
    <property type="project" value="TreeGrafter"/>
</dbReference>
<name>A0AA39CFI7_9EURO</name>
<dbReference type="EMBL" id="JAPDRK010000014">
    <property type="protein sequence ID" value="KAJ9606384.1"/>
    <property type="molecule type" value="Genomic_DNA"/>
</dbReference>
<dbReference type="GO" id="GO:0022857">
    <property type="term" value="F:transmembrane transporter activity"/>
    <property type="evidence" value="ECO:0007669"/>
    <property type="project" value="InterPro"/>
</dbReference>
<proteinExistence type="predicted"/>
<keyword evidence="2 5" id="KW-0812">Transmembrane</keyword>
<feature type="transmembrane region" description="Helical" evidence="5">
    <location>
        <begin position="61"/>
        <end position="86"/>
    </location>
</feature>